<dbReference type="InterPro" id="IPR013103">
    <property type="entry name" value="RVT_2"/>
</dbReference>
<reference evidence="2" key="1">
    <citation type="journal article" date="2011" name="PLoS Biol.">
        <title>Gene gain and loss during evolution of obligate parasitism in the white rust pathogen of Arabidopsis thaliana.</title>
        <authorList>
            <person name="Kemen E."/>
            <person name="Gardiner A."/>
            <person name="Schultz-Larsen T."/>
            <person name="Kemen A.C."/>
            <person name="Balmuth A.L."/>
            <person name="Robert-Seilaniantz A."/>
            <person name="Bailey K."/>
            <person name="Holub E."/>
            <person name="Studholme D.J."/>
            <person name="Maclean D."/>
            <person name="Jones J.D."/>
        </authorList>
    </citation>
    <scope>NUCLEOTIDE SEQUENCE</scope>
</reference>
<dbReference type="Pfam" id="PF07727">
    <property type="entry name" value="RVT_2"/>
    <property type="match status" value="1"/>
</dbReference>
<evidence type="ECO:0000313" key="2">
    <source>
        <dbReference type="EMBL" id="CCA18091.1"/>
    </source>
</evidence>
<organism evidence="2">
    <name type="scientific">Albugo laibachii Nc14</name>
    <dbReference type="NCBI Taxonomy" id="890382"/>
    <lineage>
        <taxon>Eukaryota</taxon>
        <taxon>Sar</taxon>
        <taxon>Stramenopiles</taxon>
        <taxon>Oomycota</taxon>
        <taxon>Peronosporomycetes</taxon>
        <taxon>Albuginales</taxon>
        <taxon>Albuginaceae</taxon>
        <taxon>Albugo</taxon>
    </lineage>
</organism>
<proteinExistence type="predicted"/>
<reference evidence="2" key="2">
    <citation type="submission" date="2011-02" db="EMBL/GenBank/DDBJ databases">
        <authorList>
            <person name="MacLean D."/>
        </authorList>
    </citation>
    <scope>NUCLEOTIDE SEQUENCE</scope>
</reference>
<dbReference type="HOGENOM" id="CLU_1374402_0_0_1"/>
<dbReference type="AlphaFoldDB" id="F0WAC0"/>
<sequence>MRICSSTREFVAYIALYVEDMLIGAKTLKEIKAISDKLSRKFKLKDLQKVKSMLGIQVHYDREQRSMKICQTSSMNKTVEKFNQVYAKLVWNPNVQGQLLSTIEKEDYWHHADDPECQAVKRHSGGGSVMAWASFSGLGKTELRLISGGQEARQYTEILSSHLLPFVQRTAQVDMFPSMTTRRAIALALQNMARYEQCG</sequence>
<dbReference type="InterPro" id="IPR036397">
    <property type="entry name" value="RNaseH_sf"/>
</dbReference>
<dbReference type="EMBL" id="FR824090">
    <property type="protein sequence ID" value="CCA18091.1"/>
    <property type="molecule type" value="Genomic_DNA"/>
</dbReference>
<evidence type="ECO:0000259" key="1">
    <source>
        <dbReference type="Pfam" id="PF07727"/>
    </source>
</evidence>
<gene>
    <name evidence="2" type="primary">AlNc14C45G3650</name>
    <name evidence="2" type="ORF">ALNC14_042340</name>
</gene>
<protein>
    <submittedName>
        <fullName evidence="2">Putative polyprotein</fullName>
    </submittedName>
</protein>
<dbReference type="GO" id="GO:0003676">
    <property type="term" value="F:nucleic acid binding"/>
    <property type="evidence" value="ECO:0007669"/>
    <property type="project" value="InterPro"/>
</dbReference>
<name>F0WAC0_9STRA</name>
<accession>F0WAC0</accession>
<dbReference type="Gene3D" id="3.30.420.10">
    <property type="entry name" value="Ribonuclease H-like superfamily/Ribonuclease H"/>
    <property type="match status" value="1"/>
</dbReference>
<feature type="domain" description="Reverse transcriptase Ty1/copia-type" evidence="1">
    <location>
        <begin position="13"/>
        <end position="89"/>
    </location>
</feature>